<dbReference type="RefSeq" id="WP_054589118.1">
    <property type="nucleotide sequence ID" value="NZ_CP012700.1"/>
</dbReference>
<dbReference type="KEGG" id="smag:AN936_17005"/>
<sequence length="511" mass="55263">MDLSDTDRLNRRDIIRGTAMLGAGAAFLQPLPLFAQAGSLADIRKAAQAGKEASIKRIRDWVALPSIAAEDRNMPEGAAYFAELAKDAGFTHVEVVPTDGHPGVFATLDVGAPRTLGLYLMYDVKQYDPAEWSSPPLEGRMVERKNLGLTMVGRGSANHKGPEGTFLAAMHAIRAAGRKLPVNLVLICEGEEEIGSPHFRQLVTKPHILAALQKCDGVFMPTAMQDMEGGATIELGAKGIIELELVASGEKWGRGPKKDVHSSLKAMLDSPAWRLVQALQTLVTPDGNTPAIDGWFENVRKLSDREKAMIRDAIKHTNEAQMKDDLGVTRWIDDLSLEDAMVRLMQEPTVNIEGLVAGYTGPGGKTILPGRAVAKLDLRLVPNQTRAEATQKLRAHLDKRGFNDVEVNISGGYDPTETDENSALIRAEIATYKKLGVRPNLSVRLAGSWPGGTFTQPPVSVPVGRFGLSTGGNAHAPDEYYLIDSTNPKVAGLVDSTMGYVEFLYTLAAIK</sequence>
<dbReference type="GO" id="GO:0006508">
    <property type="term" value="P:proteolysis"/>
    <property type="evidence" value="ECO:0007669"/>
    <property type="project" value="UniProtKB-KW"/>
</dbReference>
<proteinExistence type="predicted"/>
<dbReference type="PROSITE" id="PS51318">
    <property type="entry name" value="TAT"/>
    <property type="match status" value="1"/>
</dbReference>
<name>A0A0N9UEX8_SPHMC</name>
<dbReference type="Pfam" id="PF07687">
    <property type="entry name" value="M20_dimer"/>
    <property type="match status" value="1"/>
</dbReference>
<keyword evidence="1" id="KW-0645">Protease</keyword>
<accession>A0A0N9UEX8</accession>
<dbReference type="GO" id="GO:0008233">
    <property type="term" value="F:peptidase activity"/>
    <property type="evidence" value="ECO:0007669"/>
    <property type="project" value="UniProtKB-KW"/>
</dbReference>
<dbReference type="InterPro" id="IPR002933">
    <property type="entry name" value="Peptidase_M20"/>
</dbReference>
<dbReference type="Gene3D" id="3.30.70.360">
    <property type="match status" value="1"/>
</dbReference>
<evidence type="ECO:0000259" key="4">
    <source>
        <dbReference type="Pfam" id="PF07687"/>
    </source>
</evidence>
<evidence type="ECO:0000256" key="2">
    <source>
        <dbReference type="ARBA" id="ARBA00022723"/>
    </source>
</evidence>
<dbReference type="PANTHER" id="PTHR43270:SF4">
    <property type="entry name" value="CARNOSINE DIPEPTIDASE 2, ISOFORM A"/>
    <property type="match status" value="1"/>
</dbReference>
<dbReference type="InterPro" id="IPR006311">
    <property type="entry name" value="TAT_signal"/>
</dbReference>
<protein>
    <submittedName>
        <fullName evidence="5">Twin-arginine translocation pathway signal protein</fullName>
    </submittedName>
</protein>
<dbReference type="Proteomes" id="UP000058074">
    <property type="component" value="Chromosome"/>
</dbReference>
<evidence type="ECO:0000256" key="3">
    <source>
        <dbReference type="ARBA" id="ARBA00022801"/>
    </source>
</evidence>
<dbReference type="InterPro" id="IPR011650">
    <property type="entry name" value="Peptidase_M20_dimer"/>
</dbReference>
<feature type="domain" description="Peptidase M20 dimerisation" evidence="4">
    <location>
        <begin position="255"/>
        <end position="402"/>
    </location>
</feature>
<dbReference type="SUPFAM" id="SSF53187">
    <property type="entry name" value="Zn-dependent exopeptidases"/>
    <property type="match status" value="1"/>
</dbReference>
<evidence type="ECO:0000313" key="6">
    <source>
        <dbReference type="Proteomes" id="UP000058074"/>
    </source>
</evidence>
<dbReference type="InterPro" id="IPR051458">
    <property type="entry name" value="Cyt/Met_Dipeptidase"/>
</dbReference>
<dbReference type="EMBL" id="CP012700">
    <property type="protein sequence ID" value="ALH81991.1"/>
    <property type="molecule type" value="Genomic_DNA"/>
</dbReference>
<dbReference type="AlphaFoldDB" id="A0A0N9UEX8"/>
<dbReference type="PATRIC" id="fig|33050.5.peg.3525"/>
<gene>
    <name evidence="5" type="ORF">AN936_17005</name>
</gene>
<dbReference type="PANTHER" id="PTHR43270">
    <property type="entry name" value="BETA-ALA-HIS DIPEPTIDASE"/>
    <property type="match status" value="1"/>
</dbReference>
<dbReference type="Gene3D" id="3.40.630.10">
    <property type="entry name" value="Zn peptidases"/>
    <property type="match status" value="1"/>
</dbReference>
<keyword evidence="3" id="KW-0378">Hydrolase</keyword>
<evidence type="ECO:0000313" key="5">
    <source>
        <dbReference type="EMBL" id="ALH81991.1"/>
    </source>
</evidence>
<dbReference type="GO" id="GO:0046872">
    <property type="term" value="F:metal ion binding"/>
    <property type="evidence" value="ECO:0007669"/>
    <property type="project" value="UniProtKB-KW"/>
</dbReference>
<evidence type="ECO:0000256" key="1">
    <source>
        <dbReference type="ARBA" id="ARBA00022670"/>
    </source>
</evidence>
<reference evidence="5 6" key="1">
    <citation type="journal article" date="2015" name="Genome Announc.">
        <title>Complete Genome Sequence of Polypropylene Glycol- and Polyethylene Glycol-Degrading Sphingopyxis macrogoltabida Strain EY-1.</title>
        <authorList>
            <person name="Ohtsubo Y."/>
            <person name="Nagata Y."/>
            <person name="Numata M."/>
            <person name="Tsuchikane K."/>
            <person name="Hosoyama A."/>
            <person name="Yamazoe A."/>
            <person name="Tsuda M."/>
            <person name="Fujita N."/>
            <person name="Kawai F."/>
        </authorList>
    </citation>
    <scope>NUCLEOTIDE SEQUENCE [LARGE SCALE GENOMIC DNA]</scope>
    <source>
        <strain evidence="5 6">EY-1</strain>
    </source>
</reference>
<dbReference type="OrthoDB" id="9761532at2"/>
<dbReference type="Pfam" id="PF01546">
    <property type="entry name" value="Peptidase_M20"/>
    <property type="match status" value="1"/>
</dbReference>
<keyword evidence="2" id="KW-0479">Metal-binding</keyword>
<organism evidence="5 6">
    <name type="scientific">Sphingopyxis macrogoltabida</name>
    <name type="common">Sphingomonas macrogoltabidus</name>
    <dbReference type="NCBI Taxonomy" id="33050"/>
    <lineage>
        <taxon>Bacteria</taxon>
        <taxon>Pseudomonadati</taxon>
        <taxon>Pseudomonadota</taxon>
        <taxon>Alphaproteobacteria</taxon>
        <taxon>Sphingomonadales</taxon>
        <taxon>Sphingomonadaceae</taxon>
        <taxon>Sphingopyxis</taxon>
    </lineage>
</organism>